<keyword evidence="3" id="KW-1185">Reference proteome</keyword>
<dbReference type="InterPro" id="IPR050490">
    <property type="entry name" value="Bact_solute-bd_prot1"/>
</dbReference>
<name>A0A323TDB2_9BACI</name>
<accession>A0A323TDB2</accession>
<dbReference type="Proteomes" id="UP000248214">
    <property type="component" value="Unassembled WGS sequence"/>
</dbReference>
<organism evidence="2 3">
    <name type="scientific">Salipaludibacillus keqinensis</name>
    <dbReference type="NCBI Taxonomy" id="2045207"/>
    <lineage>
        <taxon>Bacteria</taxon>
        <taxon>Bacillati</taxon>
        <taxon>Bacillota</taxon>
        <taxon>Bacilli</taxon>
        <taxon>Bacillales</taxon>
        <taxon>Bacillaceae</taxon>
    </lineage>
</organism>
<dbReference type="SUPFAM" id="SSF53850">
    <property type="entry name" value="Periplasmic binding protein-like II"/>
    <property type="match status" value="1"/>
</dbReference>
<dbReference type="AlphaFoldDB" id="A0A323TDB2"/>
<comment type="caution">
    <text evidence="2">The sequence shown here is derived from an EMBL/GenBank/DDBJ whole genome shotgun (WGS) entry which is preliminary data.</text>
</comment>
<keyword evidence="1" id="KW-0732">Signal</keyword>
<evidence type="ECO:0000313" key="2">
    <source>
        <dbReference type="EMBL" id="PYZ92626.1"/>
    </source>
</evidence>
<dbReference type="EMBL" id="PDOD01000003">
    <property type="protein sequence ID" value="PYZ92626.1"/>
    <property type="molecule type" value="Genomic_DNA"/>
</dbReference>
<feature type="signal peptide" evidence="1">
    <location>
        <begin position="1"/>
        <end position="23"/>
    </location>
</feature>
<gene>
    <name evidence="2" type="ORF">CR194_13225</name>
</gene>
<protein>
    <submittedName>
        <fullName evidence="2">ABC transporter substrate-binding protein</fullName>
    </submittedName>
</protein>
<dbReference type="RefSeq" id="WP_110610176.1">
    <property type="nucleotide sequence ID" value="NZ_PDOD01000003.1"/>
</dbReference>
<sequence>MKFNVGSSLGLLTGVVLLLTACAGNQESGGSSSNGDNEDQTQISFIHWRGEDAEVFNEIIEEFEEENPNITVEMNIYPSEQYQSNAQQMLRDGSVGDVFTSFPGSQFEVIQNAGFFEDLTGESFVDNFNAEAIEIGQKDGQQLALPYQMVFNMPVYNVGMFEDLGLEPPNSWSEFKEMADTLLENDITPIAFPGADIGPNQFMNSMMMNNAPDEDIFEKLENGEESLTNEWWVSTLENFHELLDHGYISEDSLGTQQDAAISQVAQGEAAMLATGSYHMASLLEQNEDLELDFLAPITVEEDEAIYEGIHTATFMLGVNANSEKQEEAKQFIEFLSRDDIASKYANETGQHLTIEDVDYTSDALQNTAYWLTDKETRFQPRFFITNSSVENAVLSSIERVLGGDDPMEAAETSQQVVEENID</sequence>
<dbReference type="PROSITE" id="PS51257">
    <property type="entry name" value="PROKAR_LIPOPROTEIN"/>
    <property type="match status" value="1"/>
</dbReference>
<dbReference type="OrthoDB" id="9798191at2"/>
<evidence type="ECO:0000313" key="3">
    <source>
        <dbReference type="Proteomes" id="UP000248214"/>
    </source>
</evidence>
<dbReference type="PANTHER" id="PTHR43649">
    <property type="entry name" value="ARABINOSE-BINDING PROTEIN-RELATED"/>
    <property type="match status" value="1"/>
</dbReference>
<feature type="chain" id="PRO_5038698459" evidence="1">
    <location>
        <begin position="24"/>
        <end position="422"/>
    </location>
</feature>
<dbReference type="Gene3D" id="3.40.190.10">
    <property type="entry name" value="Periplasmic binding protein-like II"/>
    <property type="match status" value="2"/>
</dbReference>
<reference evidence="2 3" key="1">
    <citation type="submission" date="2017-10" db="EMBL/GenBank/DDBJ databases">
        <title>Bacillus sp. nov., a halophilic bacterium isolated from a Keqin Lake.</title>
        <authorList>
            <person name="Wang H."/>
        </authorList>
    </citation>
    <scope>NUCLEOTIDE SEQUENCE [LARGE SCALE GENOMIC DNA]</scope>
    <source>
        <strain evidence="2 3">KQ-12</strain>
    </source>
</reference>
<proteinExistence type="predicted"/>
<dbReference type="Pfam" id="PF01547">
    <property type="entry name" value="SBP_bac_1"/>
    <property type="match status" value="1"/>
</dbReference>
<evidence type="ECO:0000256" key="1">
    <source>
        <dbReference type="SAM" id="SignalP"/>
    </source>
</evidence>
<dbReference type="InterPro" id="IPR006059">
    <property type="entry name" value="SBP"/>
</dbReference>